<comment type="caution">
    <text evidence="1">The sequence shown here is derived from an EMBL/GenBank/DDBJ whole genome shotgun (WGS) entry which is preliminary data.</text>
</comment>
<name>A0ABP8JAU8_9MICO</name>
<reference evidence="2" key="1">
    <citation type="journal article" date="2019" name="Int. J. Syst. Evol. Microbiol.">
        <title>The Global Catalogue of Microorganisms (GCM) 10K type strain sequencing project: providing services to taxonomists for standard genome sequencing and annotation.</title>
        <authorList>
            <consortium name="The Broad Institute Genomics Platform"/>
            <consortium name="The Broad Institute Genome Sequencing Center for Infectious Disease"/>
            <person name="Wu L."/>
            <person name="Ma J."/>
        </authorList>
    </citation>
    <scope>NUCLEOTIDE SEQUENCE [LARGE SCALE GENOMIC DNA]</scope>
    <source>
        <strain evidence="2">JCM 17808</strain>
    </source>
</reference>
<keyword evidence="2" id="KW-1185">Reference proteome</keyword>
<evidence type="ECO:0000313" key="1">
    <source>
        <dbReference type="EMBL" id="GAA4387882.1"/>
    </source>
</evidence>
<protein>
    <submittedName>
        <fullName evidence="1">Uncharacterized protein</fullName>
    </submittedName>
</protein>
<dbReference type="SUPFAM" id="SSF56059">
    <property type="entry name" value="Glutathione synthetase ATP-binding domain-like"/>
    <property type="match status" value="1"/>
</dbReference>
<dbReference type="Gene3D" id="3.30.470.20">
    <property type="entry name" value="ATP-grasp fold, B domain"/>
    <property type="match status" value="1"/>
</dbReference>
<dbReference type="EMBL" id="BAABGL010000006">
    <property type="protein sequence ID" value="GAA4387882.1"/>
    <property type="molecule type" value="Genomic_DNA"/>
</dbReference>
<evidence type="ECO:0000313" key="2">
    <source>
        <dbReference type="Proteomes" id="UP001500642"/>
    </source>
</evidence>
<proteinExistence type="predicted"/>
<sequence length="75" mass="7884">MSGLLKPSTLDHEHTTEGEPFAVDGDLAALARHAAAGLGMHLAGVDGVIGPRGPVVVDVNAFPGFRGVWTVRRRR</sequence>
<dbReference type="RefSeq" id="WP_247618698.1">
    <property type="nucleotide sequence ID" value="NZ_BAABGL010000006.1"/>
</dbReference>
<organism evidence="1 2">
    <name type="scientific">Brevibacterium pityocampae</name>
    <dbReference type="NCBI Taxonomy" id="506594"/>
    <lineage>
        <taxon>Bacteria</taxon>
        <taxon>Bacillati</taxon>
        <taxon>Actinomycetota</taxon>
        <taxon>Actinomycetes</taxon>
        <taxon>Micrococcales</taxon>
        <taxon>Brevibacteriaceae</taxon>
        <taxon>Brevibacterium</taxon>
    </lineage>
</organism>
<gene>
    <name evidence="1" type="ORF">GCM10023167_12120</name>
</gene>
<accession>A0ABP8JAU8</accession>
<dbReference type="Proteomes" id="UP001500642">
    <property type="component" value="Unassembled WGS sequence"/>
</dbReference>